<reference evidence="2 5" key="2">
    <citation type="submission" date="2018-11" db="EMBL/GenBank/DDBJ databases">
        <title>Complete genome sequence of Leptospira kmetyi isolate LS 001/16 from soil sample associated with a leptospirosis patient in Kelantan.</title>
        <authorList>
            <person name="Muhammad Yusoff F."/>
            <person name="Muhammad Yusoff S."/>
            <person name="Ahmad M.N."/>
            <person name="Yusof N.Y."/>
            <person name="Aziah I."/>
        </authorList>
    </citation>
    <scope>NUCLEOTIDE SEQUENCE [LARGE SCALE GENOMIC DNA]</scope>
    <source>
        <strain evidence="2 5">LS 001/16</strain>
    </source>
</reference>
<dbReference type="OrthoDB" id="336193at2"/>
<dbReference type="Proteomes" id="UP000231919">
    <property type="component" value="Unassembled WGS sequence"/>
</dbReference>
<dbReference type="InterPro" id="IPR009875">
    <property type="entry name" value="PilZ_domain"/>
</dbReference>
<accession>A0A2M9XMQ6</accession>
<keyword evidence="4" id="KW-1185">Reference proteome</keyword>
<dbReference type="InterPro" id="IPR011471">
    <property type="entry name" value="DUF1577"/>
</dbReference>
<feature type="domain" description="PilZ" evidence="1">
    <location>
        <begin position="340"/>
        <end position="421"/>
    </location>
</feature>
<gene>
    <name evidence="3" type="ORF">CH378_21575</name>
    <name evidence="2" type="ORF">EFP84_06505</name>
</gene>
<dbReference type="Pfam" id="PF07238">
    <property type="entry name" value="PilZ"/>
    <property type="match status" value="1"/>
</dbReference>
<evidence type="ECO:0000313" key="2">
    <source>
        <dbReference type="EMBL" id="AYV55197.1"/>
    </source>
</evidence>
<dbReference type="AlphaFoldDB" id="A0A2M9XMQ6"/>
<name>A0A2M9XMQ6_9LEPT</name>
<evidence type="ECO:0000313" key="5">
    <source>
        <dbReference type="Proteomes" id="UP000276407"/>
    </source>
</evidence>
<dbReference type="EMBL" id="NPDP01000072">
    <property type="protein sequence ID" value="PJZ27730.1"/>
    <property type="molecule type" value="Genomic_DNA"/>
</dbReference>
<dbReference type="Pfam" id="PF07614">
    <property type="entry name" value="DUF1577"/>
    <property type="match status" value="1"/>
</dbReference>
<evidence type="ECO:0000313" key="3">
    <source>
        <dbReference type="EMBL" id="PJZ27730.1"/>
    </source>
</evidence>
<evidence type="ECO:0000313" key="4">
    <source>
        <dbReference type="Proteomes" id="UP000231919"/>
    </source>
</evidence>
<evidence type="ECO:0000259" key="1">
    <source>
        <dbReference type="Pfam" id="PF07238"/>
    </source>
</evidence>
<dbReference type="SUPFAM" id="SSF141371">
    <property type="entry name" value="PilZ domain-like"/>
    <property type="match status" value="1"/>
</dbReference>
<sequence length="430" mass="50476">MAVGRSDSLQELITILETMFGETIIGTDINLVKHLFYYLKADDVEFPFDYDGQRFFAVIEDIAETSVNLRIPGATQGLTLRAKISFEIMNILYQFEVVILEFLEDSILQIRIPSELQAASFRKNVRVAVDDLFMNYVILFRSLSGGGREIGRNIQVEQRFNNLMREIKKDNPDLRLINIMISEYISTVSKEYEVVFFSKEKEESFLQSFIKRHDRPVYIPDTSLIINYIRENEDESSGSGVDNYREEYIRMVLENGQDYADKFFRELQKKEIREFVISYLVLPIRLFNDVVGYIRVYTSAMDRYSITPSQVGYLIELSEIFSYSMTKIFIREDNYRNTKAGTRVVDISINGLLFEIEEERIFQYLKKHNIIKIFIPVSERVLILRGEVVRYIVVEEGKYHLGVNFFDSNPDDMLILQKYIFMKTRKVLSE</sequence>
<dbReference type="RefSeq" id="WP_010573942.1">
    <property type="nucleotide sequence ID" value="NZ_CP033614.1"/>
</dbReference>
<dbReference type="EMBL" id="CP033614">
    <property type="protein sequence ID" value="AYV55197.1"/>
    <property type="molecule type" value="Genomic_DNA"/>
</dbReference>
<protein>
    <submittedName>
        <fullName evidence="2">PilZ domain-containing protein</fullName>
    </submittedName>
</protein>
<reference evidence="3 4" key="1">
    <citation type="submission" date="2017-07" db="EMBL/GenBank/DDBJ databases">
        <title>Leptospira spp. isolated from tropical soils.</title>
        <authorList>
            <person name="Thibeaux R."/>
            <person name="Iraola G."/>
            <person name="Ferres I."/>
            <person name="Bierque E."/>
            <person name="Girault D."/>
            <person name="Soupe-Gilbert M.-E."/>
            <person name="Picardeau M."/>
            <person name="Goarant C."/>
        </authorList>
    </citation>
    <scope>NUCLEOTIDE SEQUENCE [LARGE SCALE GENOMIC DNA]</scope>
    <source>
        <strain evidence="3 4">JW2-C-B1</strain>
    </source>
</reference>
<dbReference type="Proteomes" id="UP000276407">
    <property type="component" value="Chromosome 1"/>
</dbReference>
<dbReference type="Gene3D" id="2.40.10.220">
    <property type="entry name" value="predicted glycosyltransferase like domains"/>
    <property type="match status" value="1"/>
</dbReference>
<proteinExistence type="predicted"/>
<dbReference type="GO" id="GO:0035438">
    <property type="term" value="F:cyclic-di-GMP binding"/>
    <property type="evidence" value="ECO:0007669"/>
    <property type="project" value="InterPro"/>
</dbReference>
<organism evidence="2 5">
    <name type="scientific">Leptospira kmetyi</name>
    <dbReference type="NCBI Taxonomy" id="408139"/>
    <lineage>
        <taxon>Bacteria</taxon>
        <taxon>Pseudomonadati</taxon>
        <taxon>Spirochaetota</taxon>
        <taxon>Spirochaetia</taxon>
        <taxon>Leptospirales</taxon>
        <taxon>Leptospiraceae</taxon>
        <taxon>Leptospira</taxon>
    </lineage>
</organism>
<dbReference type="KEGG" id="lkm:EFP84_06505"/>